<feature type="transmembrane region" description="Helical" evidence="6">
    <location>
        <begin position="201"/>
        <end position="223"/>
    </location>
</feature>
<keyword evidence="2" id="KW-1003">Cell membrane</keyword>
<evidence type="ECO:0000259" key="7">
    <source>
        <dbReference type="PROSITE" id="PS50850"/>
    </source>
</evidence>
<protein>
    <submittedName>
        <fullName evidence="8">Major facilitator superfamily MFS_1</fullName>
    </submittedName>
</protein>
<feature type="transmembrane region" description="Helical" evidence="6">
    <location>
        <begin position="43"/>
        <end position="63"/>
    </location>
</feature>
<dbReference type="KEGG" id="sno:Snov_3763"/>
<reference evidence="8 9" key="1">
    <citation type="journal article" date="2012" name="Stand. Genomic Sci.">
        <title>Complete genome sequence of the facultatively chemolithoautotrophic and methylotrophic alpha Proteobacterium Starkeya novella type strain (ATCC 8093(T)).</title>
        <authorList>
            <person name="Kappler U."/>
            <person name="Davenport K."/>
            <person name="Beatson S."/>
            <person name="Lucas S."/>
            <person name="Lapidus A."/>
            <person name="Copeland A."/>
            <person name="Berry K.W."/>
            <person name="Glavina Del Rio T."/>
            <person name="Hammon N."/>
            <person name="Dalin E."/>
            <person name="Tice H."/>
            <person name="Pitluck S."/>
            <person name="Richardson P."/>
            <person name="Bruce D."/>
            <person name="Goodwin L.A."/>
            <person name="Han C."/>
            <person name="Tapia R."/>
            <person name="Detter J.C."/>
            <person name="Chang Y.J."/>
            <person name="Jeffries C.D."/>
            <person name="Land M."/>
            <person name="Hauser L."/>
            <person name="Kyrpides N.C."/>
            <person name="Goker M."/>
            <person name="Ivanova N."/>
            <person name="Klenk H.P."/>
            <person name="Woyke T."/>
        </authorList>
    </citation>
    <scope>NUCLEOTIDE SEQUENCE [LARGE SCALE GENOMIC DNA]</scope>
    <source>
        <strain evidence="9">ATCC 8093 / DSM 506 / JCM 20403 / CCM 1077 / IAM 12100 / NBRC 12443 / NCIMB 10456</strain>
    </source>
</reference>
<dbReference type="PANTHER" id="PTHR43124:SF5">
    <property type="entry name" value="PURINE RIBONUCLEOSIDE EFFLUX PUMP NEPI"/>
    <property type="match status" value="1"/>
</dbReference>
<dbReference type="RefSeq" id="WP_013168534.1">
    <property type="nucleotide sequence ID" value="NC_014217.1"/>
</dbReference>
<dbReference type="STRING" id="639283.Snov_3763"/>
<evidence type="ECO:0000313" key="9">
    <source>
        <dbReference type="Proteomes" id="UP000006633"/>
    </source>
</evidence>
<evidence type="ECO:0000313" key="8">
    <source>
        <dbReference type="EMBL" id="ADH91033.1"/>
    </source>
</evidence>
<feature type="transmembrane region" description="Helical" evidence="6">
    <location>
        <begin position="398"/>
        <end position="419"/>
    </location>
</feature>
<evidence type="ECO:0000256" key="4">
    <source>
        <dbReference type="ARBA" id="ARBA00022989"/>
    </source>
</evidence>
<dbReference type="InterPro" id="IPR020846">
    <property type="entry name" value="MFS_dom"/>
</dbReference>
<dbReference type="InterPro" id="IPR036259">
    <property type="entry name" value="MFS_trans_sf"/>
</dbReference>
<dbReference type="AlphaFoldDB" id="D6ZYR4"/>
<evidence type="ECO:0000256" key="3">
    <source>
        <dbReference type="ARBA" id="ARBA00022692"/>
    </source>
</evidence>
<proteinExistence type="predicted"/>
<evidence type="ECO:0000256" key="5">
    <source>
        <dbReference type="ARBA" id="ARBA00023136"/>
    </source>
</evidence>
<evidence type="ECO:0000256" key="6">
    <source>
        <dbReference type="SAM" id="Phobius"/>
    </source>
</evidence>
<feature type="domain" description="Major facilitator superfamily (MFS) profile" evidence="7">
    <location>
        <begin position="49"/>
        <end position="423"/>
    </location>
</feature>
<name>D6ZYR4_ANCN5</name>
<dbReference type="GO" id="GO:0005886">
    <property type="term" value="C:plasma membrane"/>
    <property type="evidence" value="ECO:0007669"/>
    <property type="project" value="UniProtKB-SubCell"/>
</dbReference>
<dbReference type="CDD" id="cd17324">
    <property type="entry name" value="MFS_NepI_like"/>
    <property type="match status" value="1"/>
</dbReference>
<dbReference type="GO" id="GO:0022857">
    <property type="term" value="F:transmembrane transporter activity"/>
    <property type="evidence" value="ECO:0007669"/>
    <property type="project" value="InterPro"/>
</dbReference>
<keyword evidence="3 6" id="KW-0812">Transmembrane</keyword>
<dbReference type="PANTHER" id="PTHR43124">
    <property type="entry name" value="PURINE EFFLUX PUMP PBUE"/>
    <property type="match status" value="1"/>
</dbReference>
<dbReference type="InterPro" id="IPR050189">
    <property type="entry name" value="MFS_Efflux_Transporters"/>
</dbReference>
<feature type="transmembrane region" description="Helical" evidence="6">
    <location>
        <begin position="140"/>
        <end position="161"/>
    </location>
</feature>
<sequence length="426" mass="43058">MSDALQWQEAAADAGALAGPAPALDAAAEPSAFDMPAPVEQTIAPAWAAVFSLTLGVFGLVTAEFLPASLLTPMATDLGITEGAAGQAVTATATVALVASLLVSAATRRIDRRIVLLAFTLLLIVSNLLVAFAPDLASLIVGRVLLGAALGGFWAMSAALAMRLVPEALVPRALSLMFSGVSAATIFAAPVGSYVGDLLGWRAVFLIAAGLAVATLAFQLATLPKMPPAGTAGLRTLIEVLRRPRIGIGLFSALLVFAGHFAFFTYIRPFLETVSGVGISAVSGILLGFGVANFAGTLLAGPVLERSLRLALVSMPLLMGALGLGLATLQSTPLADSLMVAIWGLAFGAVPVAWSTWLTRTVPDQAETAGGLLVAAVQLAISIGAAGGGMIFDASGAQAVFAAASAVLLVAALIILVSVRSRPTPA</sequence>
<keyword evidence="5 6" id="KW-0472">Membrane</keyword>
<feature type="transmembrane region" description="Helical" evidence="6">
    <location>
        <begin position="279"/>
        <end position="301"/>
    </location>
</feature>
<feature type="transmembrane region" description="Helical" evidence="6">
    <location>
        <begin position="371"/>
        <end position="392"/>
    </location>
</feature>
<feature type="transmembrane region" description="Helical" evidence="6">
    <location>
        <begin position="308"/>
        <end position="328"/>
    </location>
</feature>
<organism evidence="8 9">
    <name type="scientific">Ancylobacter novellus (strain ATCC 8093 / DSM 506 / JCM 20403 / CCM 1077 / IAM 12100 / NBRC 12443 / NCIMB 10456)</name>
    <name type="common">Starkeya novella</name>
    <dbReference type="NCBI Taxonomy" id="639283"/>
    <lineage>
        <taxon>Bacteria</taxon>
        <taxon>Pseudomonadati</taxon>
        <taxon>Pseudomonadota</taxon>
        <taxon>Alphaproteobacteria</taxon>
        <taxon>Hyphomicrobiales</taxon>
        <taxon>Xanthobacteraceae</taxon>
        <taxon>Ancylobacter</taxon>
    </lineage>
</organism>
<dbReference type="SUPFAM" id="SSF103473">
    <property type="entry name" value="MFS general substrate transporter"/>
    <property type="match status" value="1"/>
</dbReference>
<feature type="transmembrane region" description="Helical" evidence="6">
    <location>
        <begin position="83"/>
        <end position="102"/>
    </location>
</feature>
<dbReference type="Pfam" id="PF07690">
    <property type="entry name" value="MFS_1"/>
    <property type="match status" value="1"/>
</dbReference>
<dbReference type="EMBL" id="CP002026">
    <property type="protein sequence ID" value="ADH91033.1"/>
    <property type="molecule type" value="Genomic_DNA"/>
</dbReference>
<gene>
    <name evidence="8" type="ordered locus">Snov_3763</name>
</gene>
<dbReference type="Gene3D" id="1.20.1250.20">
    <property type="entry name" value="MFS general substrate transporter like domains"/>
    <property type="match status" value="1"/>
</dbReference>
<dbReference type="Proteomes" id="UP000006633">
    <property type="component" value="Chromosome"/>
</dbReference>
<feature type="transmembrane region" description="Helical" evidence="6">
    <location>
        <begin position="173"/>
        <end position="195"/>
    </location>
</feature>
<dbReference type="InterPro" id="IPR011701">
    <property type="entry name" value="MFS"/>
</dbReference>
<evidence type="ECO:0000256" key="1">
    <source>
        <dbReference type="ARBA" id="ARBA00004651"/>
    </source>
</evidence>
<comment type="subcellular location">
    <subcellularLocation>
        <location evidence="1">Cell membrane</location>
        <topology evidence="1">Multi-pass membrane protein</topology>
    </subcellularLocation>
</comment>
<keyword evidence="9" id="KW-1185">Reference proteome</keyword>
<evidence type="ECO:0000256" key="2">
    <source>
        <dbReference type="ARBA" id="ARBA00022475"/>
    </source>
</evidence>
<keyword evidence="4 6" id="KW-1133">Transmembrane helix</keyword>
<dbReference type="PROSITE" id="PS50850">
    <property type="entry name" value="MFS"/>
    <property type="match status" value="1"/>
</dbReference>
<dbReference type="HOGENOM" id="CLU_001265_61_1_5"/>
<feature type="transmembrane region" description="Helical" evidence="6">
    <location>
        <begin position="244"/>
        <end position="267"/>
    </location>
</feature>
<accession>D6ZYR4</accession>
<feature type="transmembrane region" description="Helical" evidence="6">
    <location>
        <begin position="114"/>
        <end position="134"/>
    </location>
</feature>
<feature type="transmembrane region" description="Helical" evidence="6">
    <location>
        <begin position="340"/>
        <end position="359"/>
    </location>
</feature>
<dbReference type="eggNOG" id="COG2814">
    <property type="taxonomic scope" value="Bacteria"/>
</dbReference>